<dbReference type="PANTHER" id="PTHR47634">
    <property type="entry name" value="PROTEIN KINASE DOMAIN-CONTAINING PROTEIN-RELATED"/>
    <property type="match status" value="1"/>
</dbReference>
<evidence type="ECO:0000256" key="17">
    <source>
        <dbReference type="PROSITE-ProRule" id="PRU10141"/>
    </source>
</evidence>
<dbReference type="GO" id="GO:0000245">
    <property type="term" value="P:spliceosomal complex assembly"/>
    <property type="evidence" value="ECO:0007669"/>
    <property type="project" value="TreeGrafter"/>
</dbReference>
<dbReference type="PROSITE" id="PS00109">
    <property type="entry name" value="PROTEIN_KINASE_TYR"/>
    <property type="match status" value="1"/>
</dbReference>
<comment type="catalytic activity">
    <reaction evidence="16">
        <text>L-seryl-[protein] + ATP = O-phospho-L-seryl-[protein] + ADP + H(+)</text>
        <dbReference type="Rhea" id="RHEA:17989"/>
        <dbReference type="Rhea" id="RHEA-COMP:9863"/>
        <dbReference type="Rhea" id="RHEA-COMP:11604"/>
        <dbReference type="ChEBI" id="CHEBI:15378"/>
        <dbReference type="ChEBI" id="CHEBI:29999"/>
        <dbReference type="ChEBI" id="CHEBI:30616"/>
        <dbReference type="ChEBI" id="CHEBI:83421"/>
        <dbReference type="ChEBI" id="CHEBI:456216"/>
        <dbReference type="EC" id="2.7.11.1"/>
    </reaction>
</comment>
<dbReference type="PROSITE" id="PS50011">
    <property type="entry name" value="PROTEIN_KINASE_DOM"/>
    <property type="match status" value="1"/>
</dbReference>
<evidence type="ECO:0000256" key="3">
    <source>
        <dbReference type="ARBA" id="ARBA00011534"/>
    </source>
</evidence>
<dbReference type="AlphaFoldDB" id="A0A1L9RNL9"/>
<keyword evidence="11 17" id="KW-0067">ATP-binding</keyword>
<organism evidence="19 20">
    <name type="scientific">Aspergillus wentii DTO 134E9</name>
    <dbReference type="NCBI Taxonomy" id="1073089"/>
    <lineage>
        <taxon>Eukaryota</taxon>
        <taxon>Fungi</taxon>
        <taxon>Dikarya</taxon>
        <taxon>Ascomycota</taxon>
        <taxon>Pezizomycotina</taxon>
        <taxon>Eurotiomycetes</taxon>
        <taxon>Eurotiomycetidae</taxon>
        <taxon>Eurotiales</taxon>
        <taxon>Aspergillaceae</taxon>
        <taxon>Aspergillus</taxon>
        <taxon>Aspergillus subgen. Cremei</taxon>
    </lineage>
</organism>
<evidence type="ECO:0000259" key="18">
    <source>
        <dbReference type="PROSITE" id="PS50011"/>
    </source>
</evidence>
<evidence type="ECO:0000256" key="12">
    <source>
        <dbReference type="ARBA" id="ARBA00022895"/>
    </source>
</evidence>
<dbReference type="SMART" id="SM00220">
    <property type="entry name" value="S_TKc"/>
    <property type="match status" value="1"/>
</dbReference>
<evidence type="ECO:0000256" key="1">
    <source>
        <dbReference type="ARBA" id="ARBA00003747"/>
    </source>
</evidence>
<dbReference type="InterPro" id="IPR017441">
    <property type="entry name" value="Protein_kinase_ATP_BS"/>
</dbReference>
<dbReference type="Proteomes" id="UP000184383">
    <property type="component" value="Unassembled WGS sequence"/>
</dbReference>
<dbReference type="EMBL" id="KV878211">
    <property type="protein sequence ID" value="OJJ36540.1"/>
    <property type="molecule type" value="Genomic_DNA"/>
</dbReference>
<evidence type="ECO:0000256" key="13">
    <source>
        <dbReference type="ARBA" id="ARBA00030980"/>
    </source>
</evidence>
<comment type="subunit">
    <text evidence="3">Component of the EKC/KEOPS complex composed of at least BUD32, CGI121, GON7, KAE1 and PCC1; the whole complex dimerizes.</text>
</comment>
<dbReference type="InterPro" id="IPR008266">
    <property type="entry name" value="Tyr_kinase_AS"/>
</dbReference>
<evidence type="ECO:0000256" key="2">
    <source>
        <dbReference type="ARBA" id="ARBA00004574"/>
    </source>
</evidence>
<dbReference type="STRING" id="1073089.A0A1L9RNL9"/>
<protein>
    <recommendedName>
        <fullName evidence="6">EKC/KEOPS complex subunit BUD32</fullName>
        <ecNumber evidence="4">2.7.11.1</ecNumber>
    </recommendedName>
    <alternativeName>
        <fullName evidence="13 14">Atypical Serine/threonine protein kinase BUD32</fullName>
    </alternativeName>
    <alternativeName>
        <fullName evidence="5">EKC/KEOPS complex subunit bud32</fullName>
    </alternativeName>
</protein>
<dbReference type="RefSeq" id="XP_040690216.1">
    <property type="nucleotide sequence ID" value="XM_040837360.1"/>
</dbReference>
<evidence type="ECO:0000256" key="8">
    <source>
        <dbReference type="ARBA" id="ARBA00022679"/>
    </source>
</evidence>
<keyword evidence="8" id="KW-0808">Transferase</keyword>
<evidence type="ECO:0000256" key="14">
    <source>
        <dbReference type="ARBA" id="ARBA00033194"/>
    </source>
</evidence>
<keyword evidence="10" id="KW-0418">Kinase</keyword>
<dbReference type="Pfam" id="PF00069">
    <property type="entry name" value="Pkinase"/>
    <property type="match status" value="1"/>
</dbReference>
<keyword evidence="12" id="KW-0158">Chromosome</keyword>
<evidence type="ECO:0000256" key="9">
    <source>
        <dbReference type="ARBA" id="ARBA00022741"/>
    </source>
</evidence>
<evidence type="ECO:0000256" key="11">
    <source>
        <dbReference type="ARBA" id="ARBA00022840"/>
    </source>
</evidence>
<proteinExistence type="predicted"/>
<evidence type="ECO:0000256" key="7">
    <source>
        <dbReference type="ARBA" id="ARBA00022527"/>
    </source>
</evidence>
<dbReference type="GO" id="GO:0005737">
    <property type="term" value="C:cytoplasm"/>
    <property type="evidence" value="ECO:0007669"/>
    <property type="project" value="TreeGrafter"/>
</dbReference>
<dbReference type="GO" id="GO:0005634">
    <property type="term" value="C:nucleus"/>
    <property type="evidence" value="ECO:0007669"/>
    <property type="project" value="TreeGrafter"/>
</dbReference>
<name>A0A1L9RNL9_ASPWE</name>
<dbReference type="PROSITE" id="PS00107">
    <property type="entry name" value="PROTEIN_KINASE_ATP"/>
    <property type="match status" value="1"/>
</dbReference>
<evidence type="ECO:0000313" key="19">
    <source>
        <dbReference type="EMBL" id="OJJ36540.1"/>
    </source>
</evidence>
<keyword evidence="9 17" id="KW-0547">Nucleotide-binding</keyword>
<evidence type="ECO:0000313" key="20">
    <source>
        <dbReference type="Proteomes" id="UP000184383"/>
    </source>
</evidence>
<keyword evidence="7" id="KW-0723">Serine/threonine-protein kinase</keyword>
<feature type="binding site" evidence="17">
    <location>
        <position position="85"/>
    </location>
    <ligand>
        <name>ATP</name>
        <dbReference type="ChEBI" id="CHEBI:30616"/>
    </ligand>
</feature>
<accession>A0A1L9RNL9</accession>
<keyword evidence="20" id="KW-1185">Reference proteome</keyword>
<dbReference type="GO" id="GO:0004674">
    <property type="term" value="F:protein serine/threonine kinase activity"/>
    <property type="evidence" value="ECO:0007669"/>
    <property type="project" value="UniProtKB-KW"/>
</dbReference>
<comment type="subcellular location">
    <subcellularLocation>
        <location evidence="2">Chromosome</location>
        <location evidence="2">Telomere</location>
    </subcellularLocation>
</comment>
<dbReference type="InterPro" id="IPR051334">
    <property type="entry name" value="SRPK"/>
</dbReference>
<keyword evidence="12" id="KW-0779">Telomere</keyword>
<dbReference type="GO" id="GO:0050684">
    <property type="term" value="P:regulation of mRNA processing"/>
    <property type="evidence" value="ECO:0007669"/>
    <property type="project" value="TreeGrafter"/>
</dbReference>
<sequence length="417" mass="47470">MSKQENVQASPSLHPGLNLRLHGFPRGLENVYEYEPGGHHPVHLGDRFGEQRKYKVIHKLGSGGTANVWLCRQILGPIPTYVALKIIMAEYSDDNCHELKVNKVAQLKIDNDSICLPLDQFKITGPNGEHWCFVYPLAGPAVSAIEHVFTDHDRTLRRIAFQTVKALTALHDHGICHGDMTPKNVLLRVTGLNSLSEEEVLKILGTPKTFKVTTKSGETPPETAPKYLVVPIKFRNIDLQFLSDKIYIIDFGESFNISESDPPGEGKKPSPGSDLWALACTLFSIRTGRKLFNMFDDDPDEYLYLMVIFFGILPEPWWSTSWEFRRKCFKDEPDSEGRAIELDPNSNKPEGVEARIETGFRYEAWPTPGKLEYVKREISPEEVKLFSDLLRRLFRFKQEERLSAKEVQGHKWFSLGT</sequence>
<dbReference type="EC" id="2.7.11.1" evidence="4"/>
<reference evidence="20" key="1">
    <citation type="journal article" date="2017" name="Genome Biol.">
        <title>Comparative genomics reveals high biological diversity and specific adaptations in the industrially and medically important fungal genus Aspergillus.</title>
        <authorList>
            <person name="de Vries R.P."/>
            <person name="Riley R."/>
            <person name="Wiebenga A."/>
            <person name="Aguilar-Osorio G."/>
            <person name="Amillis S."/>
            <person name="Uchima C.A."/>
            <person name="Anderluh G."/>
            <person name="Asadollahi M."/>
            <person name="Askin M."/>
            <person name="Barry K."/>
            <person name="Battaglia E."/>
            <person name="Bayram O."/>
            <person name="Benocci T."/>
            <person name="Braus-Stromeyer S.A."/>
            <person name="Caldana C."/>
            <person name="Canovas D."/>
            <person name="Cerqueira G.C."/>
            <person name="Chen F."/>
            <person name="Chen W."/>
            <person name="Choi C."/>
            <person name="Clum A."/>
            <person name="Dos Santos R.A."/>
            <person name="Damasio A.R."/>
            <person name="Diallinas G."/>
            <person name="Emri T."/>
            <person name="Fekete E."/>
            <person name="Flipphi M."/>
            <person name="Freyberg S."/>
            <person name="Gallo A."/>
            <person name="Gournas C."/>
            <person name="Habgood R."/>
            <person name="Hainaut M."/>
            <person name="Harispe M.L."/>
            <person name="Henrissat B."/>
            <person name="Hilden K.S."/>
            <person name="Hope R."/>
            <person name="Hossain A."/>
            <person name="Karabika E."/>
            <person name="Karaffa L."/>
            <person name="Karanyi Z."/>
            <person name="Krasevec N."/>
            <person name="Kuo A."/>
            <person name="Kusch H."/>
            <person name="LaButti K."/>
            <person name="Lagendijk E.L."/>
            <person name="Lapidus A."/>
            <person name="Levasseur A."/>
            <person name="Lindquist E."/>
            <person name="Lipzen A."/>
            <person name="Logrieco A.F."/>
            <person name="MacCabe A."/>
            <person name="Maekelae M.R."/>
            <person name="Malavazi I."/>
            <person name="Melin P."/>
            <person name="Meyer V."/>
            <person name="Mielnichuk N."/>
            <person name="Miskei M."/>
            <person name="Molnar A.P."/>
            <person name="Mule G."/>
            <person name="Ngan C.Y."/>
            <person name="Orejas M."/>
            <person name="Orosz E."/>
            <person name="Ouedraogo J.P."/>
            <person name="Overkamp K.M."/>
            <person name="Park H.-S."/>
            <person name="Perrone G."/>
            <person name="Piumi F."/>
            <person name="Punt P.J."/>
            <person name="Ram A.F."/>
            <person name="Ramon A."/>
            <person name="Rauscher S."/>
            <person name="Record E."/>
            <person name="Riano-Pachon D.M."/>
            <person name="Robert V."/>
            <person name="Roehrig J."/>
            <person name="Ruller R."/>
            <person name="Salamov A."/>
            <person name="Salih N.S."/>
            <person name="Samson R.A."/>
            <person name="Sandor E."/>
            <person name="Sanguinetti M."/>
            <person name="Schuetze T."/>
            <person name="Sepcic K."/>
            <person name="Shelest E."/>
            <person name="Sherlock G."/>
            <person name="Sophianopoulou V."/>
            <person name="Squina F.M."/>
            <person name="Sun H."/>
            <person name="Susca A."/>
            <person name="Todd R.B."/>
            <person name="Tsang A."/>
            <person name="Unkles S.E."/>
            <person name="van de Wiele N."/>
            <person name="van Rossen-Uffink D."/>
            <person name="Oliveira J.V."/>
            <person name="Vesth T.C."/>
            <person name="Visser J."/>
            <person name="Yu J.-H."/>
            <person name="Zhou M."/>
            <person name="Andersen M.R."/>
            <person name="Archer D.B."/>
            <person name="Baker S.E."/>
            <person name="Benoit I."/>
            <person name="Brakhage A.A."/>
            <person name="Braus G.H."/>
            <person name="Fischer R."/>
            <person name="Frisvad J.C."/>
            <person name="Goldman G.H."/>
            <person name="Houbraken J."/>
            <person name="Oakley B."/>
            <person name="Pocsi I."/>
            <person name="Scazzocchio C."/>
            <person name="Seiboth B."/>
            <person name="vanKuyk P.A."/>
            <person name="Wortman J."/>
            <person name="Dyer P.S."/>
            <person name="Grigoriev I.V."/>
        </authorList>
    </citation>
    <scope>NUCLEOTIDE SEQUENCE [LARGE SCALE GENOMIC DNA]</scope>
    <source>
        <strain evidence="20">DTO 134E9</strain>
    </source>
</reference>
<evidence type="ECO:0000256" key="4">
    <source>
        <dbReference type="ARBA" id="ARBA00012513"/>
    </source>
</evidence>
<dbReference type="PANTHER" id="PTHR47634:SF9">
    <property type="entry name" value="PROTEIN KINASE DOMAIN-CONTAINING PROTEIN-RELATED"/>
    <property type="match status" value="1"/>
</dbReference>
<dbReference type="VEuPathDB" id="FungiDB:ASPWEDRAFT_50009"/>
<dbReference type="GO" id="GO:0005524">
    <property type="term" value="F:ATP binding"/>
    <property type="evidence" value="ECO:0007669"/>
    <property type="project" value="UniProtKB-UniRule"/>
</dbReference>
<comment type="catalytic activity">
    <reaction evidence="15">
        <text>L-threonyl-[protein] + ATP = O-phospho-L-threonyl-[protein] + ADP + H(+)</text>
        <dbReference type="Rhea" id="RHEA:46608"/>
        <dbReference type="Rhea" id="RHEA-COMP:11060"/>
        <dbReference type="Rhea" id="RHEA-COMP:11605"/>
        <dbReference type="ChEBI" id="CHEBI:15378"/>
        <dbReference type="ChEBI" id="CHEBI:30013"/>
        <dbReference type="ChEBI" id="CHEBI:30616"/>
        <dbReference type="ChEBI" id="CHEBI:61977"/>
        <dbReference type="ChEBI" id="CHEBI:456216"/>
        <dbReference type="EC" id="2.7.11.1"/>
    </reaction>
</comment>
<gene>
    <name evidence="19" type="ORF">ASPWEDRAFT_50009</name>
</gene>
<comment type="function">
    <text evidence="1">Component of the EKC/KEOPS complex that is required for the formation of a threonylcarbamoyl group on adenosine at position 37 (t(6)A37) in tRNAs that read codons beginning with adenine. The complex is probably involved in the transfer of the threonylcarbamoyl moiety of threonylcarbamoyl-AMP (TC-AMP) to the N6 group of A37. BUD32 has ATPase activity in the context of the EKC/KEOPS complex and likely plays a supporting role to the catalytic subunit KAE1. The EKC/KEOPS complex also promotes both telomere uncapping and telomere elongation. The complex is required for efficient recruitment of transcriptional coactivators.</text>
</comment>
<evidence type="ECO:0000256" key="15">
    <source>
        <dbReference type="ARBA" id="ARBA00047899"/>
    </source>
</evidence>
<evidence type="ECO:0000256" key="10">
    <source>
        <dbReference type="ARBA" id="ARBA00022777"/>
    </source>
</evidence>
<evidence type="ECO:0000256" key="5">
    <source>
        <dbReference type="ARBA" id="ARBA00013948"/>
    </source>
</evidence>
<dbReference type="SUPFAM" id="SSF56112">
    <property type="entry name" value="Protein kinase-like (PK-like)"/>
    <property type="match status" value="1"/>
</dbReference>
<feature type="domain" description="Protein kinase" evidence="18">
    <location>
        <begin position="54"/>
        <end position="413"/>
    </location>
</feature>
<dbReference type="InterPro" id="IPR000719">
    <property type="entry name" value="Prot_kinase_dom"/>
</dbReference>
<dbReference type="Gene3D" id="1.10.510.10">
    <property type="entry name" value="Transferase(Phosphotransferase) domain 1"/>
    <property type="match status" value="1"/>
</dbReference>
<evidence type="ECO:0000256" key="16">
    <source>
        <dbReference type="ARBA" id="ARBA00048679"/>
    </source>
</evidence>
<dbReference type="InterPro" id="IPR011009">
    <property type="entry name" value="Kinase-like_dom_sf"/>
</dbReference>
<dbReference type="Gene3D" id="3.30.200.20">
    <property type="entry name" value="Phosphorylase Kinase, domain 1"/>
    <property type="match status" value="1"/>
</dbReference>
<dbReference type="GeneID" id="63753208"/>
<dbReference type="OrthoDB" id="5979581at2759"/>
<evidence type="ECO:0000256" key="6">
    <source>
        <dbReference type="ARBA" id="ARBA00019973"/>
    </source>
</evidence>
<dbReference type="GO" id="GO:0000781">
    <property type="term" value="C:chromosome, telomeric region"/>
    <property type="evidence" value="ECO:0007669"/>
    <property type="project" value="UniProtKB-SubCell"/>
</dbReference>